<organism evidence="1 2">
    <name type="scientific">Massilia agri</name>
    <dbReference type="NCBI Taxonomy" id="1886785"/>
    <lineage>
        <taxon>Bacteria</taxon>
        <taxon>Pseudomonadati</taxon>
        <taxon>Pseudomonadota</taxon>
        <taxon>Betaproteobacteria</taxon>
        <taxon>Burkholderiales</taxon>
        <taxon>Oxalobacteraceae</taxon>
        <taxon>Telluria group</taxon>
        <taxon>Massilia</taxon>
    </lineage>
</organism>
<dbReference type="InterPro" id="IPR005502">
    <property type="entry name" value="Ribosyl_crysJ1"/>
</dbReference>
<comment type="caution">
    <text evidence="1">The sequence shown here is derived from an EMBL/GenBank/DDBJ whole genome shotgun (WGS) entry which is preliminary data.</text>
</comment>
<dbReference type="InterPro" id="IPR036705">
    <property type="entry name" value="Ribosyl_crysJ1_sf"/>
</dbReference>
<dbReference type="Proteomes" id="UP001206572">
    <property type="component" value="Unassembled WGS sequence"/>
</dbReference>
<protein>
    <submittedName>
        <fullName evidence="1">ADP-ribosylglycohydrolase family protein</fullName>
    </submittedName>
</protein>
<dbReference type="RefSeq" id="WP_258828820.1">
    <property type="nucleotide sequence ID" value="NZ_JANUHA010000011.1"/>
</dbReference>
<reference evidence="1 2" key="1">
    <citation type="submission" date="2022-08" db="EMBL/GenBank/DDBJ databases">
        <title>Reclassification of Massilia species as members of the genera Telluria, Duganella, Pseudoduganella, Mokoshia gen. nov. and Zemynaea gen. nov. using orthogonal and non-orthogonal genome-based approaches.</title>
        <authorList>
            <person name="Bowman J.P."/>
        </authorList>
    </citation>
    <scope>NUCLEOTIDE SEQUENCE [LARGE SCALE GENOMIC DNA]</scope>
    <source>
        <strain evidence="1 2">JCM 31661</strain>
    </source>
</reference>
<sequence>METRDRFRGSLLGLACGDAVGTAVEFLDRGSFAPLTDMIGGGPFALEAGHWTDDTSMALCLATSLLDSGGFDPADQMRRYCRWMEEGYLSSTGECFDIGMTVSDALQRFLDEDEAFAGSTDPDTAGNGCLMRLAPVPMYYFSDRALAIAYAGESARTTHGAQECIEASRLFGAMLWLALAGATKEAILHGHGMTDLCSARLVSIARGAYRGAHAGEIRGSGYVVDSLEAALWCFERTATFEEAVLCAANLGDDADTTAAICGQLAGAFYGQAGIPQRWQERLAWADRILALADRLHAAPPGASS</sequence>
<evidence type="ECO:0000313" key="1">
    <source>
        <dbReference type="EMBL" id="MCS0597798.1"/>
    </source>
</evidence>
<dbReference type="InterPro" id="IPR050792">
    <property type="entry name" value="ADP-ribosylglycohydrolase"/>
</dbReference>
<dbReference type="PANTHER" id="PTHR16222">
    <property type="entry name" value="ADP-RIBOSYLGLYCOHYDROLASE"/>
    <property type="match status" value="1"/>
</dbReference>
<evidence type="ECO:0000313" key="2">
    <source>
        <dbReference type="Proteomes" id="UP001206572"/>
    </source>
</evidence>
<dbReference type="SUPFAM" id="SSF101478">
    <property type="entry name" value="ADP-ribosylglycohydrolase"/>
    <property type="match status" value="1"/>
</dbReference>
<proteinExistence type="predicted"/>
<keyword evidence="2" id="KW-1185">Reference proteome</keyword>
<dbReference type="EMBL" id="JANUHA010000011">
    <property type="protein sequence ID" value="MCS0597798.1"/>
    <property type="molecule type" value="Genomic_DNA"/>
</dbReference>
<name>A0ABT2AQ01_9BURK</name>
<gene>
    <name evidence="1" type="ORF">NX780_15730</name>
</gene>
<dbReference type="PANTHER" id="PTHR16222:SF12">
    <property type="entry name" value="ADP-RIBOSYLGLYCOHYDROLASE-RELATED"/>
    <property type="match status" value="1"/>
</dbReference>
<dbReference type="Pfam" id="PF03747">
    <property type="entry name" value="ADP_ribosyl_GH"/>
    <property type="match status" value="1"/>
</dbReference>
<dbReference type="Gene3D" id="1.10.4080.10">
    <property type="entry name" value="ADP-ribosylation/Crystallin J1"/>
    <property type="match status" value="1"/>
</dbReference>
<accession>A0ABT2AQ01</accession>